<sequence length="136" mass="14768">MRLSLLAVPAALLLASNAGAQSGNYPSPDTGPISTVQVTAPVRLSEEQIQSLRGYYALSNGWHMKVDRASKGIVARIDQQPPIRMVAVSADKFVSRDGNVTMDFNQGDNGDEMTMSYVPDQRLAIRYVVTATLAQR</sequence>
<gene>
    <name evidence="2" type="ORF">ACFPO9_04805</name>
</gene>
<evidence type="ECO:0000313" key="2">
    <source>
        <dbReference type="EMBL" id="MFC5547829.1"/>
    </source>
</evidence>
<keyword evidence="3" id="KW-1185">Reference proteome</keyword>
<evidence type="ECO:0000256" key="1">
    <source>
        <dbReference type="SAM" id="SignalP"/>
    </source>
</evidence>
<dbReference type="Proteomes" id="UP001596086">
    <property type="component" value="Unassembled WGS sequence"/>
</dbReference>
<dbReference type="EMBL" id="JBHSMZ010000004">
    <property type="protein sequence ID" value="MFC5547829.1"/>
    <property type="molecule type" value="Genomic_DNA"/>
</dbReference>
<feature type="chain" id="PRO_5045260047" evidence="1">
    <location>
        <begin position="21"/>
        <end position="136"/>
    </location>
</feature>
<dbReference type="RefSeq" id="WP_379767875.1">
    <property type="nucleotide sequence ID" value="NZ_JBHSMZ010000004.1"/>
</dbReference>
<keyword evidence="1" id="KW-0732">Signal</keyword>
<evidence type="ECO:0000313" key="3">
    <source>
        <dbReference type="Proteomes" id="UP001596086"/>
    </source>
</evidence>
<comment type="caution">
    <text evidence="2">The sequence shown here is derived from an EMBL/GenBank/DDBJ whole genome shotgun (WGS) entry which is preliminary data.</text>
</comment>
<reference evidence="3" key="1">
    <citation type="journal article" date="2019" name="Int. J. Syst. Evol. Microbiol.">
        <title>The Global Catalogue of Microorganisms (GCM) 10K type strain sequencing project: providing services to taxonomists for standard genome sequencing and annotation.</title>
        <authorList>
            <consortium name="The Broad Institute Genomics Platform"/>
            <consortium name="The Broad Institute Genome Sequencing Center for Infectious Disease"/>
            <person name="Wu L."/>
            <person name="Ma J."/>
        </authorList>
    </citation>
    <scope>NUCLEOTIDE SEQUENCE [LARGE SCALE GENOMIC DNA]</scope>
    <source>
        <strain evidence="3">CGMCC 4.5798</strain>
    </source>
</reference>
<protein>
    <submittedName>
        <fullName evidence="2">Uncharacterized protein</fullName>
    </submittedName>
</protein>
<accession>A0ABW0RSK4</accession>
<organism evidence="2 3">
    <name type="scientific">Massilia aerilata</name>
    <dbReference type="NCBI Taxonomy" id="453817"/>
    <lineage>
        <taxon>Bacteria</taxon>
        <taxon>Pseudomonadati</taxon>
        <taxon>Pseudomonadota</taxon>
        <taxon>Betaproteobacteria</taxon>
        <taxon>Burkholderiales</taxon>
        <taxon>Oxalobacteraceae</taxon>
        <taxon>Telluria group</taxon>
        <taxon>Massilia</taxon>
    </lineage>
</organism>
<feature type="signal peptide" evidence="1">
    <location>
        <begin position="1"/>
        <end position="20"/>
    </location>
</feature>
<proteinExistence type="predicted"/>
<name>A0ABW0RSK4_9BURK</name>